<accession>A0A0D2A6C4</accession>
<name>A0A0D2A6C4_9PEZI</name>
<sequence length="332" mass="33800">MYKQALLCLLPALVAAGPGINPNPNPNFNPSTSNGTFGPFVIPQKPAANATGGPAIGSIDARVIQAMQLAISNWQTDTGIVSLFLNNGPTTMDEAQFKGIADGAFKAEVDELTQKAVLDQVIGNDPRVSLANLTLTNGVFQSVVDNLQIMSIQGRSRMNLISVINNVRCTQILPSIDTYMIVAAEYIGNNAQQRRAVRPNACAQILAGASPSAFAALPGTPAGTPPGIGDGNIPGVPGACGQGNVLGMVANTTTSAASNVTVTGPTLSANTTTPELGLPGFPSSSRACSASVTSASAAAASSNSGKATTSKSGQKGYGGDYLSGRYGNYLRV</sequence>
<organism evidence="2 3">
    <name type="scientific">Verruconis gallopava</name>
    <dbReference type="NCBI Taxonomy" id="253628"/>
    <lineage>
        <taxon>Eukaryota</taxon>
        <taxon>Fungi</taxon>
        <taxon>Dikarya</taxon>
        <taxon>Ascomycota</taxon>
        <taxon>Pezizomycotina</taxon>
        <taxon>Dothideomycetes</taxon>
        <taxon>Pleosporomycetidae</taxon>
        <taxon>Venturiales</taxon>
        <taxon>Sympoventuriaceae</taxon>
        <taxon>Verruconis</taxon>
    </lineage>
</organism>
<dbReference type="OrthoDB" id="2117996at2759"/>
<evidence type="ECO:0000256" key="1">
    <source>
        <dbReference type="SAM" id="SignalP"/>
    </source>
</evidence>
<feature type="signal peptide" evidence="1">
    <location>
        <begin position="1"/>
        <end position="16"/>
    </location>
</feature>
<feature type="chain" id="PRO_5002248516" evidence="1">
    <location>
        <begin position="17"/>
        <end position="332"/>
    </location>
</feature>
<evidence type="ECO:0000313" key="2">
    <source>
        <dbReference type="EMBL" id="KIW02110.1"/>
    </source>
</evidence>
<dbReference type="InParanoid" id="A0A0D2A6C4"/>
<dbReference type="GeneID" id="27314574"/>
<dbReference type="VEuPathDB" id="FungiDB:PV09_06601"/>
<proteinExistence type="predicted"/>
<dbReference type="RefSeq" id="XP_016211979.1">
    <property type="nucleotide sequence ID" value="XM_016360267.1"/>
</dbReference>
<keyword evidence="1" id="KW-0732">Signal</keyword>
<dbReference type="STRING" id="253628.A0A0D2A6C4"/>
<protein>
    <submittedName>
        <fullName evidence="2">Uncharacterized protein</fullName>
    </submittedName>
</protein>
<dbReference type="HOGENOM" id="CLU_837295_0_0_1"/>
<keyword evidence="3" id="KW-1185">Reference proteome</keyword>
<dbReference type="EMBL" id="KN847551">
    <property type="protein sequence ID" value="KIW02110.1"/>
    <property type="molecule type" value="Genomic_DNA"/>
</dbReference>
<dbReference type="Proteomes" id="UP000053259">
    <property type="component" value="Unassembled WGS sequence"/>
</dbReference>
<reference evidence="2 3" key="1">
    <citation type="submission" date="2015-01" db="EMBL/GenBank/DDBJ databases">
        <title>The Genome Sequence of Ochroconis gallopava CBS43764.</title>
        <authorList>
            <consortium name="The Broad Institute Genomics Platform"/>
            <person name="Cuomo C."/>
            <person name="de Hoog S."/>
            <person name="Gorbushina A."/>
            <person name="Stielow B."/>
            <person name="Teixiera M."/>
            <person name="Abouelleil A."/>
            <person name="Chapman S.B."/>
            <person name="Priest M."/>
            <person name="Young S.K."/>
            <person name="Wortman J."/>
            <person name="Nusbaum C."/>
            <person name="Birren B."/>
        </authorList>
    </citation>
    <scope>NUCLEOTIDE SEQUENCE [LARGE SCALE GENOMIC DNA]</scope>
    <source>
        <strain evidence="2 3">CBS 43764</strain>
    </source>
</reference>
<gene>
    <name evidence="2" type="ORF">PV09_06601</name>
</gene>
<evidence type="ECO:0000313" key="3">
    <source>
        <dbReference type="Proteomes" id="UP000053259"/>
    </source>
</evidence>
<dbReference type="AlphaFoldDB" id="A0A0D2A6C4"/>